<gene>
    <name evidence="2" type="ORF">SAMN05421773_11928</name>
</gene>
<evidence type="ECO:0000313" key="2">
    <source>
        <dbReference type="EMBL" id="SFD55931.1"/>
    </source>
</evidence>
<proteinExistence type="predicted"/>
<keyword evidence="1" id="KW-0812">Transmembrane</keyword>
<name>A0A1I1TBD6_9ACTN</name>
<dbReference type="EMBL" id="FOLM01000019">
    <property type="protein sequence ID" value="SFD55931.1"/>
    <property type="molecule type" value="Genomic_DNA"/>
</dbReference>
<reference evidence="2 3" key="1">
    <citation type="submission" date="2016-10" db="EMBL/GenBank/DDBJ databases">
        <authorList>
            <person name="de Groot N.N."/>
        </authorList>
    </citation>
    <scope>NUCLEOTIDE SEQUENCE [LARGE SCALE GENOMIC DNA]</scope>
    <source>
        <strain evidence="2 3">CGMCC 4.5739</strain>
    </source>
</reference>
<dbReference type="AlphaFoldDB" id="A0A1I1TBD6"/>
<organism evidence="2 3">
    <name type="scientific">Streptomyces aidingensis</name>
    <dbReference type="NCBI Taxonomy" id="910347"/>
    <lineage>
        <taxon>Bacteria</taxon>
        <taxon>Bacillati</taxon>
        <taxon>Actinomycetota</taxon>
        <taxon>Actinomycetes</taxon>
        <taxon>Kitasatosporales</taxon>
        <taxon>Streptomycetaceae</taxon>
        <taxon>Streptomyces</taxon>
    </lineage>
</organism>
<evidence type="ECO:0000313" key="3">
    <source>
        <dbReference type="Proteomes" id="UP000199207"/>
    </source>
</evidence>
<accession>A0A1I1TBD6</accession>
<keyword evidence="3" id="KW-1185">Reference proteome</keyword>
<dbReference type="STRING" id="910347.SAMN05421773_11928"/>
<keyword evidence="1" id="KW-1133">Transmembrane helix</keyword>
<protein>
    <submittedName>
        <fullName evidence="2">Uncharacterized protein</fullName>
    </submittedName>
</protein>
<sequence length="38" mass="3961">MIRALRRAGYAPGLLAGPLSIWAVGFGMGFTLAAARAR</sequence>
<feature type="transmembrane region" description="Helical" evidence="1">
    <location>
        <begin position="15"/>
        <end position="35"/>
    </location>
</feature>
<dbReference type="Proteomes" id="UP000199207">
    <property type="component" value="Unassembled WGS sequence"/>
</dbReference>
<evidence type="ECO:0000256" key="1">
    <source>
        <dbReference type="SAM" id="Phobius"/>
    </source>
</evidence>
<keyword evidence="1" id="KW-0472">Membrane</keyword>